<feature type="compositionally biased region" description="Low complexity" evidence="7">
    <location>
        <begin position="531"/>
        <end position="546"/>
    </location>
</feature>
<dbReference type="GO" id="GO:0000978">
    <property type="term" value="F:RNA polymerase II cis-regulatory region sequence-specific DNA binding"/>
    <property type="evidence" value="ECO:0007669"/>
    <property type="project" value="TreeGrafter"/>
</dbReference>
<evidence type="ECO:0000259" key="8">
    <source>
        <dbReference type="PROSITE" id="PS50114"/>
    </source>
</evidence>
<dbReference type="CDD" id="cd00202">
    <property type="entry name" value="ZnF_GATA"/>
    <property type="match status" value="1"/>
</dbReference>
<accession>A0A163M7H0</accession>
<dbReference type="InterPro" id="IPR000679">
    <property type="entry name" value="Znf_GATA"/>
</dbReference>
<keyword evidence="3 6" id="KW-0863">Zinc-finger</keyword>
<keyword evidence="2" id="KW-0479">Metal-binding</keyword>
<dbReference type="SUPFAM" id="SSF57716">
    <property type="entry name" value="Glucocorticoid receptor-like (DNA-binding domain)"/>
    <property type="match status" value="1"/>
</dbReference>
<dbReference type="Gene3D" id="3.30.50.10">
    <property type="entry name" value="Erythroid Transcription Factor GATA-1, subunit A"/>
    <property type="match status" value="1"/>
</dbReference>
<keyword evidence="10" id="KW-1185">Reference proteome</keyword>
<proteinExistence type="predicted"/>
<keyword evidence="4" id="KW-0862">Zinc</keyword>
<dbReference type="PANTHER" id="PTHR10071">
    <property type="entry name" value="TRANSCRIPTION FACTOR GATA FAMILY MEMBER"/>
    <property type="match status" value="1"/>
</dbReference>
<evidence type="ECO:0000313" key="10">
    <source>
        <dbReference type="Proteomes" id="UP000078561"/>
    </source>
</evidence>
<dbReference type="GO" id="GO:0000122">
    <property type="term" value="P:negative regulation of transcription by RNA polymerase II"/>
    <property type="evidence" value="ECO:0007669"/>
    <property type="project" value="TreeGrafter"/>
</dbReference>
<keyword evidence="5" id="KW-0539">Nucleus</keyword>
<dbReference type="STRING" id="4829.A0A163M7H0"/>
<name>A0A163M7H0_ABSGL</name>
<feature type="region of interest" description="Disordered" evidence="7">
    <location>
        <begin position="1"/>
        <end position="44"/>
    </location>
</feature>
<dbReference type="GO" id="GO:0045944">
    <property type="term" value="P:positive regulation of transcription by RNA polymerase II"/>
    <property type="evidence" value="ECO:0007669"/>
    <property type="project" value="TreeGrafter"/>
</dbReference>
<organism evidence="9">
    <name type="scientific">Absidia glauca</name>
    <name type="common">Pin mould</name>
    <dbReference type="NCBI Taxonomy" id="4829"/>
    <lineage>
        <taxon>Eukaryota</taxon>
        <taxon>Fungi</taxon>
        <taxon>Fungi incertae sedis</taxon>
        <taxon>Mucoromycota</taxon>
        <taxon>Mucoromycotina</taxon>
        <taxon>Mucoromycetes</taxon>
        <taxon>Mucorales</taxon>
        <taxon>Cunninghamellaceae</taxon>
        <taxon>Absidia</taxon>
    </lineage>
</organism>
<dbReference type="GO" id="GO:0000981">
    <property type="term" value="F:DNA-binding transcription factor activity, RNA polymerase II-specific"/>
    <property type="evidence" value="ECO:0007669"/>
    <property type="project" value="TreeGrafter"/>
</dbReference>
<dbReference type="InParanoid" id="A0A163M7H0"/>
<dbReference type="EMBL" id="LT553674">
    <property type="protein sequence ID" value="SAM02059.1"/>
    <property type="molecule type" value="Genomic_DNA"/>
</dbReference>
<feature type="region of interest" description="Disordered" evidence="7">
    <location>
        <begin position="69"/>
        <end position="123"/>
    </location>
</feature>
<feature type="compositionally biased region" description="Low complexity" evidence="7">
    <location>
        <begin position="428"/>
        <end position="441"/>
    </location>
</feature>
<dbReference type="InterPro" id="IPR013860">
    <property type="entry name" value="AreA_GATA"/>
</dbReference>
<feature type="compositionally biased region" description="Polar residues" evidence="7">
    <location>
        <begin position="465"/>
        <end position="476"/>
    </location>
</feature>
<dbReference type="PROSITE" id="PS50114">
    <property type="entry name" value="GATA_ZN_FINGER_2"/>
    <property type="match status" value="1"/>
</dbReference>
<dbReference type="PANTHER" id="PTHR10071:SF338">
    <property type="entry name" value="GATA-TYPE DOMAIN-CONTAINING PROTEIN"/>
    <property type="match status" value="1"/>
</dbReference>
<evidence type="ECO:0000256" key="4">
    <source>
        <dbReference type="ARBA" id="ARBA00022833"/>
    </source>
</evidence>
<evidence type="ECO:0000256" key="6">
    <source>
        <dbReference type="PROSITE-ProRule" id="PRU00094"/>
    </source>
</evidence>
<dbReference type="InterPro" id="IPR013088">
    <property type="entry name" value="Znf_NHR/GATA"/>
</dbReference>
<dbReference type="Proteomes" id="UP000078561">
    <property type="component" value="Unassembled WGS sequence"/>
</dbReference>
<evidence type="ECO:0000256" key="7">
    <source>
        <dbReference type="SAM" id="MobiDB-lite"/>
    </source>
</evidence>
<reference evidence="9" key="1">
    <citation type="submission" date="2016-04" db="EMBL/GenBank/DDBJ databases">
        <authorList>
            <person name="Evans L.H."/>
            <person name="Alamgir A."/>
            <person name="Owens N."/>
            <person name="Weber N.D."/>
            <person name="Virtaneva K."/>
            <person name="Barbian K."/>
            <person name="Babar A."/>
            <person name="Rosenke K."/>
        </authorList>
    </citation>
    <scope>NUCLEOTIDE SEQUENCE [LARGE SCALE GENOMIC DNA]</scope>
    <source>
        <strain evidence="9">CBS 101.48</strain>
    </source>
</reference>
<feature type="compositionally biased region" description="Polar residues" evidence="7">
    <location>
        <begin position="578"/>
        <end position="588"/>
    </location>
</feature>
<feature type="compositionally biased region" description="Low complexity" evidence="7">
    <location>
        <begin position="78"/>
        <end position="96"/>
    </location>
</feature>
<evidence type="ECO:0000256" key="1">
    <source>
        <dbReference type="ARBA" id="ARBA00004123"/>
    </source>
</evidence>
<dbReference type="OrthoDB" id="515401at2759"/>
<dbReference type="InterPro" id="IPR039355">
    <property type="entry name" value="Transcription_factor_GATA"/>
</dbReference>
<dbReference type="AlphaFoldDB" id="A0A163M7H0"/>
<dbReference type="SMART" id="SM00401">
    <property type="entry name" value="ZnF_GATA"/>
    <property type="match status" value="1"/>
</dbReference>
<feature type="region of interest" description="Disordered" evidence="7">
    <location>
        <begin position="408"/>
        <end position="607"/>
    </location>
</feature>
<feature type="region of interest" description="Disordered" evidence="7">
    <location>
        <begin position="294"/>
        <end position="341"/>
    </location>
</feature>
<feature type="compositionally biased region" description="Low complexity" evidence="7">
    <location>
        <begin position="504"/>
        <end position="523"/>
    </location>
</feature>
<feature type="compositionally biased region" description="Low complexity" evidence="7">
    <location>
        <begin position="589"/>
        <end position="600"/>
    </location>
</feature>
<dbReference type="PRINTS" id="PR00619">
    <property type="entry name" value="GATAZNFINGER"/>
</dbReference>
<evidence type="ECO:0000256" key="5">
    <source>
        <dbReference type="ARBA" id="ARBA00023242"/>
    </source>
</evidence>
<feature type="compositionally biased region" description="Low complexity" evidence="7">
    <location>
        <begin position="562"/>
        <end position="577"/>
    </location>
</feature>
<dbReference type="Pfam" id="PF08550">
    <property type="entry name" value="GATA_AreA"/>
    <property type="match status" value="1"/>
</dbReference>
<feature type="domain" description="GATA-type" evidence="8">
    <location>
        <begin position="355"/>
        <end position="408"/>
    </location>
</feature>
<feature type="compositionally biased region" description="Polar residues" evidence="7">
    <location>
        <begin position="294"/>
        <end position="329"/>
    </location>
</feature>
<comment type="subcellular location">
    <subcellularLocation>
        <location evidence="1">Nucleus</location>
    </subcellularLocation>
</comment>
<feature type="compositionally biased region" description="Pro residues" evidence="7">
    <location>
        <begin position="482"/>
        <end position="497"/>
    </location>
</feature>
<evidence type="ECO:0000313" key="9">
    <source>
        <dbReference type="EMBL" id="SAM02059.1"/>
    </source>
</evidence>
<evidence type="ECO:0000256" key="3">
    <source>
        <dbReference type="ARBA" id="ARBA00022771"/>
    </source>
</evidence>
<sequence length="676" mass="72696">MHPKSQLADKLLSDSLFPDSPTKKQDNEQTDPLSSQVWRMYTKAKDTLPNGSRLENLTWRMMAMTLKNKEEEEEKEAAAAAAAAAATTTATTTATASDDHSTDSSMGIDMKHQPPPADDTTSLLSSSAPPYMMMDYLRENLDQEKKNVLISGSSLAYTYQDQRHTPAKRRADSSQFCNSITIPTQDDLDTLDEEEEHIASPLLMDTISSSMPQRSYMAPPMLQHYTPPAMDNTTNENDLHANSYFGNMASSTPHYGAYHQPQQQQMSAGGLSFEDLFSMYYSTNNTSGQCTPAISTSANSPLSTSNTNPFDQQHSINTQMESGPSSPSHMASAPVESVDPAPLKSSAINQRMTPPKGRTQCRNCNTSTTPLWRRDAQGQPLCNACGLFLKLHGVVRPLCLKTDVIKKRNRSNASGKKGRQAAPAAKASSPVTSTGSASSPSSSPPPSYAPYSSSSPSSSPSPSSRHNSVPAVTNASLEPVSPSSPPPTTAIVAPPPISKRQRRTTPVTPISPSSSVGDLYSSSVPNSATFYPPTSSYQPYPHQQQPGRGNANSYGASYNHHGSALSSSPPGLLLSSSNAWPNSVSMQQSSSSSTSTSTTAPPTPSGSEVYSILESIGMQLNNLPPEVLPLVASAAQYHAANKQRQLSHQEGQADIVSIIQQMYPQQQRHDPYLPHQ</sequence>
<protein>
    <recommendedName>
        <fullName evidence="8">GATA-type domain-containing protein</fullName>
    </recommendedName>
</protein>
<gene>
    <name evidence="9" type="primary">ABSGL_07822.1 scaffold 9181</name>
</gene>
<feature type="compositionally biased region" description="Low complexity" evidence="7">
    <location>
        <begin position="449"/>
        <end position="464"/>
    </location>
</feature>
<dbReference type="Pfam" id="PF00320">
    <property type="entry name" value="GATA"/>
    <property type="match status" value="1"/>
</dbReference>
<evidence type="ECO:0000256" key="2">
    <source>
        <dbReference type="ARBA" id="ARBA00022723"/>
    </source>
</evidence>
<dbReference type="PROSITE" id="PS00344">
    <property type="entry name" value="GATA_ZN_FINGER_1"/>
    <property type="match status" value="1"/>
</dbReference>
<dbReference type="FunFam" id="3.30.50.10:FF:000007">
    <property type="entry name" value="Nitrogen regulatory AreA, N-terminal"/>
    <property type="match status" value="1"/>
</dbReference>
<dbReference type="OMA" id="MHENRTN"/>
<dbReference type="GO" id="GO:0005634">
    <property type="term" value="C:nucleus"/>
    <property type="evidence" value="ECO:0007669"/>
    <property type="project" value="UniProtKB-SubCell"/>
</dbReference>
<dbReference type="GO" id="GO:0008270">
    <property type="term" value="F:zinc ion binding"/>
    <property type="evidence" value="ECO:0007669"/>
    <property type="project" value="UniProtKB-KW"/>
</dbReference>